<dbReference type="PRINTS" id="PR00332">
    <property type="entry name" value="HISTRIAD"/>
</dbReference>
<sequence length="131" mass="14095">MPSSELANWNLRGVQVSLTDEDCLFCKIVAGDIPAEIVSETEHTLAFRDLNPQAPLHVLVIPRVHAADIASLAETAPEAAVDLLAETRRVARAEGHESYRLVFNTGADAGQTVFHVHGHVLAGRSLAWPPG</sequence>
<proteinExistence type="predicted"/>
<dbReference type="CDD" id="cd01276">
    <property type="entry name" value="PKCI_related"/>
    <property type="match status" value="1"/>
</dbReference>
<dbReference type="SUPFAM" id="SSF54197">
    <property type="entry name" value="HIT-like"/>
    <property type="match status" value="1"/>
</dbReference>
<evidence type="ECO:0000313" key="1">
    <source>
        <dbReference type="EMBL" id="AWB91775.1"/>
    </source>
</evidence>
<dbReference type="InterPro" id="IPR001310">
    <property type="entry name" value="Histidine_triad_HIT"/>
</dbReference>
<protein>
    <submittedName>
        <fullName evidence="1">Histidine triad nucleotide-binding protein</fullName>
    </submittedName>
</protein>
<keyword evidence="2" id="KW-1185">Reference proteome</keyword>
<reference evidence="2" key="1">
    <citation type="submission" date="2018-01" db="EMBL/GenBank/DDBJ databases">
        <authorList>
            <person name="Li J."/>
        </authorList>
    </citation>
    <scope>NUCLEOTIDE SEQUENCE [LARGE SCALE GENOMIC DNA]</scope>
    <source>
        <strain evidence="2">592</strain>
    </source>
</reference>
<dbReference type="EMBL" id="CP026952">
    <property type="protein sequence ID" value="AWB91775.1"/>
    <property type="molecule type" value="Genomic_DNA"/>
</dbReference>
<dbReference type="PANTHER" id="PTHR23089">
    <property type="entry name" value="HISTIDINE TRIAD HIT PROTEIN"/>
    <property type="match status" value="1"/>
</dbReference>
<dbReference type="Proteomes" id="UP000244384">
    <property type="component" value="Chromosome"/>
</dbReference>
<accession>A0A2S0WKB0</accession>
<dbReference type="InterPro" id="IPR036265">
    <property type="entry name" value="HIT-like_sf"/>
</dbReference>
<dbReference type="PROSITE" id="PS51084">
    <property type="entry name" value="HIT_2"/>
    <property type="match status" value="1"/>
</dbReference>
<dbReference type="OrthoDB" id="9784774at2"/>
<organism evidence="1 2">
    <name type="scientific">Aeromicrobium chenweiae</name>
    <dbReference type="NCBI Taxonomy" id="2079793"/>
    <lineage>
        <taxon>Bacteria</taxon>
        <taxon>Bacillati</taxon>
        <taxon>Actinomycetota</taxon>
        <taxon>Actinomycetes</taxon>
        <taxon>Propionibacteriales</taxon>
        <taxon>Nocardioidaceae</taxon>
        <taxon>Aeromicrobium</taxon>
    </lineage>
</organism>
<accession>A0A5F2ET21</accession>
<dbReference type="Pfam" id="PF01230">
    <property type="entry name" value="HIT"/>
    <property type="match status" value="1"/>
</dbReference>
<evidence type="ECO:0000313" key="2">
    <source>
        <dbReference type="Proteomes" id="UP000244384"/>
    </source>
</evidence>
<name>A0A2S0WKB0_9ACTN</name>
<gene>
    <name evidence="1" type="ORF">C3E78_05895</name>
</gene>
<dbReference type="GO" id="GO:0003824">
    <property type="term" value="F:catalytic activity"/>
    <property type="evidence" value="ECO:0007669"/>
    <property type="project" value="InterPro"/>
</dbReference>
<dbReference type="AlphaFoldDB" id="A0A2S0WKB0"/>
<dbReference type="KEGG" id="aez:C3E78_05895"/>
<dbReference type="InterPro" id="IPR011146">
    <property type="entry name" value="HIT-like"/>
</dbReference>
<dbReference type="Gene3D" id="3.30.428.10">
    <property type="entry name" value="HIT-like"/>
    <property type="match status" value="1"/>
</dbReference>